<dbReference type="Proteomes" id="UP000558488">
    <property type="component" value="Unassembled WGS sequence"/>
</dbReference>
<keyword evidence="2 5" id="KW-0812">Transmembrane</keyword>
<keyword evidence="7" id="KW-1185">Reference proteome</keyword>
<evidence type="ECO:0000256" key="4">
    <source>
        <dbReference type="ARBA" id="ARBA00023136"/>
    </source>
</evidence>
<dbReference type="PANTHER" id="PTHR10671:SF34">
    <property type="entry name" value="PROTEIN NKG7"/>
    <property type="match status" value="1"/>
</dbReference>
<sequence>MEPFRTLALLADTLALVFALVALSTDYWFEAVGPGFSAHAGIWPKVDLQFVPGFIRVTEAFSILAALSGLVSMVLLGLSYVSSLSARMHSPRVAAILASIAALFMLVAMSVYNGHQWSRQHPQIQFFFSWSFYLGWVSFPLWIIAGIMGHLAYTRSPRAGYDQV</sequence>
<evidence type="ECO:0000256" key="5">
    <source>
        <dbReference type="SAM" id="Phobius"/>
    </source>
</evidence>
<dbReference type="InterPro" id="IPR004031">
    <property type="entry name" value="PMP22/EMP/MP20/Claudin"/>
</dbReference>
<evidence type="ECO:0000256" key="1">
    <source>
        <dbReference type="ARBA" id="ARBA00004141"/>
    </source>
</evidence>
<gene>
    <name evidence="6" type="ORF">mPipKuh1_012397</name>
</gene>
<feature type="transmembrane region" description="Helical" evidence="5">
    <location>
        <begin position="132"/>
        <end position="153"/>
    </location>
</feature>
<evidence type="ECO:0000256" key="3">
    <source>
        <dbReference type="ARBA" id="ARBA00022989"/>
    </source>
</evidence>
<keyword evidence="3 5" id="KW-1133">Transmembrane helix</keyword>
<evidence type="ECO:0000256" key="2">
    <source>
        <dbReference type="ARBA" id="ARBA00022692"/>
    </source>
</evidence>
<name>A0A7J7R1L0_PIPKU</name>
<comment type="subcellular location">
    <subcellularLocation>
        <location evidence="1">Membrane</location>
        <topology evidence="1">Multi-pass membrane protein</topology>
    </subcellularLocation>
</comment>
<feature type="transmembrane region" description="Helical" evidence="5">
    <location>
        <begin position="60"/>
        <end position="81"/>
    </location>
</feature>
<feature type="transmembrane region" description="Helical" evidence="5">
    <location>
        <begin position="93"/>
        <end position="112"/>
    </location>
</feature>
<evidence type="ECO:0000313" key="7">
    <source>
        <dbReference type="Proteomes" id="UP000558488"/>
    </source>
</evidence>
<organism evidence="6 7">
    <name type="scientific">Pipistrellus kuhlii</name>
    <name type="common">Kuhl's pipistrelle</name>
    <dbReference type="NCBI Taxonomy" id="59472"/>
    <lineage>
        <taxon>Eukaryota</taxon>
        <taxon>Metazoa</taxon>
        <taxon>Chordata</taxon>
        <taxon>Craniata</taxon>
        <taxon>Vertebrata</taxon>
        <taxon>Euteleostomi</taxon>
        <taxon>Mammalia</taxon>
        <taxon>Eutheria</taxon>
        <taxon>Laurasiatheria</taxon>
        <taxon>Chiroptera</taxon>
        <taxon>Yangochiroptera</taxon>
        <taxon>Vespertilionidae</taxon>
        <taxon>Pipistrellus</taxon>
    </lineage>
</organism>
<evidence type="ECO:0000313" key="6">
    <source>
        <dbReference type="EMBL" id="KAF6270054.1"/>
    </source>
</evidence>
<dbReference type="GO" id="GO:0005886">
    <property type="term" value="C:plasma membrane"/>
    <property type="evidence" value="ECO:0007669"/>
    <property type="project" value="TreeGrafter"/>
</dbReference>
<dbReference type="Gene3D" id="1.20.140.150">
    <property type="match status" value="1"/>
</dbReference>
<reference evidence="6 7" key="1">
    <citation type="journal article" date="2020" name="Nature">
        <title>Six reference-quality genomes reveal evolution of bat adaptations.</title>
        <authorList>
            <person name="Jebb D."/>
            <person name="Huang Z."/>
            <person name="Pippel M."/>
            <person name="Hughes G.M."/>
            <person name="Lavrichenko K."/>
            <person name="Devanna P."/>
            <person name="Winkler S."/>
            <person name="Jermiin L.S."/>
            <person name="Skirmuntt E.C."/>
            <person name="Katzourakis A."/>
            <person name="Burkitt-Gray L."/>
            <person name="Ray D.A."/>
            <person name="Sullivan K.A.M."/>
            <person name="Roscito J.G."/>
            <person name="Kirilenko B.M."/>
            <person name="Davalos L.M."/>
            <person name="Corthals A.P."/>
            <person name="Power M.L."/>
            <person name="Jones G."/>
            <person name="Ransome R.D."/>
            <person name="Dechmann D.K.N."/>
            <person name="Locatelli A.G."/>
            <person name="Puechmaille S.J."/>
            <person name="Fedrigo O."/>
            <person name="Jarvis E.D."/>
            <person name="Hiller M."/>
            <person name="Vernes S.C."/>
            <person name="Myers E.W."/>
            <person name="Teeling E.C."/>
        </authorList>
    </citation>
    <scope>NUCLEOTIDE SEQUENCE [LARGE SCALE GENOMIC DNA]</scope>
    <source>
        <strain evidence="6">MPipKuh1</strain>
        <tissue evidence="6">Flight muscle</tissue>
    </source>
</reference>
<dbReference type="PANTHER" id="PTHR10671">
    <property type="entry name" value="EPITHELIAL MEMBRANE PROTEIN-RELATED"/>
    <property type="match status" value="1"/>
</dbReference>
<protein>
    <submittedName>
        <fullName evidence="6">Natural killer cell granule protein 7</fullName>
    </submittedName>
</protein>
<dbReference type="AlphaFoldDB" id="A0A7J7R1L0"/>
<proteinExistence type="predicted"/>
<dbReference type="Pfam" id="PF00822">
    <property type="entry name" value="PMP22_Claudin"/>
    <property type="match status" value="1"/>
</dbReference>
<comment type="caution">
    <text evidence="6">The sequence shown here is derived from an EMBL/GenBank/DDBJ whole genome shotgun (WGS) entry which is preliminary data.</text>
</comment>
<dbReference type="EMBL" id="JACAGB010000108">
    <property type="protein sequence ID" value="KAF6270054.1"/>
    <property type="molecule type" value="Genomic_DNA"/>
</dbReference>
<keyword evidence="4 5" id="KW-0472">Membrane</keyword>
<accession>A0A7J7R1L0</accession>
<dbReference type="InterPro" id="IPR050579">
    <property type="entry name" value="PMP-22/EMP/MP20-like"/>
</dbReference>